<dbReference type="VEuPathDB" id="FungiDB:EYZ11_011966"/>
<gene>
    <name evidence="2" type="ORF">EYZ11_011966</name>
</gene>
<reference evidence="2 3" key="1">
    <citation type="submission" date="2019-03" db="EMBL/GenBank/DDBJ databases">
        <title>The genome sequence of a newly discovered highly antifungal drug resistant Aspergillus species, Aspergillus tanneri NIH 1004.</title>
        <authorList>
            <person name="Mounaud S."/>
            <person name="Singh I."/>
            <person name="Joardar V."/>
            <person name="Pakala S."/>
            <person name="Pakala S."/>
            <person name="Venepally P."/>
            <person name="Hoover J."/>
            <person name="Nierman W."/>
            <person name="Chung J."/>
            <person name="Losada L."/>
        </authorList>
    </citation>
    <scope>NUCLEOTIDE SEQUENCE [LARGE SCALE GENOMIC DNA]</scope>
    <source>
        <strain evidence="2 3">NIH1004</strain>
    </source>
</reference>
<comment type="caution">
    <text evidence="2">The sequence shown here is derived from an EMBL/GenBank/DDBJ whole genome shotgun (WGS) entry which is preliminary data.</text>
</comment>
<keyword evidence="3" id="KW-1185">Reference proteome</keyword>
<feature type="signal peptide" evidence="1">
    <location>
        <begin position="1"/>
        <end position="24"/>
    </location>
</feature>
<evidence type="ECO:0008006" key="4">
    <source>
        <dbReference type="Google" id="ProtNLM"/>
    </source>
</evidence>
<dbReference type="EMBL" id="SOSA01000808">
    <property type="protein sequence ID" value="THC88587.1"/>
    <property type="molecule type" value="Genomic_DNA"/>
</dbReference>
<evidence type="ECO:0000256" key="1">
    <source>
        <dbReference type="SAM" id="SignalP"/>
    </source>
</evidence>
<dbReference type="Proteomes" id="UP000308092">
    <property type="component" value="Unassembled WGS sequence"/>
</dbReference>
<proteinExistence type="predicted"/>
<protein>
    <recommendedName>
        <fullName evidence="4">FHA domain-containing protein</fullName>
    </recommendedName>
</protein>
<name>A0A4S3J3J9_9EURO</name>
<feature type="chain" id="PRO_5020230795" description="FHA domain-containing protein" evidence="1">
    <location>
        <begin position="25"/>
        <end position="180"/>
    </location>
</feature>
<keyword evidence="1" id="KW-0732">Signal</keyword>
<evidence type="ECO:0000313" key="3">
    <source>
        <dbReference type="Proteomes" id="UP000308092"/>
    </source>
</evidence>
<sequence>MPLFSNYMLKALLAMTAVVRCAYANPHPYPLVQNGVFEDSSSGYHPRFPDARLSSPEKVITGDHRQDTDSQTVKENGKFYLWDVDGSTVEPGGNYIVARQPGLLYTGKPPYENYVQFQGSSDCDIDNWGRISHCHIRLRSNSQPNGNNGFFIKSDGYFSTIGGEQPISLKFQEVECNDGH</sequence>
<evidence type="ECO:0000313" key="2">
    <source>
        <dbReference type="EMBL" id="THC88587.1"/>
    </source>
</evidence>
<accession>A0A4S3J3J9</accession>
<organism evidence="2 3">
    <name type="scientific">Aspergillus tanneri</name>
    <dbReference type="NCBI Taxonomy" id="1220188"/>
    <lineage>
        <taxon>Eukaryota</taxon>
        <taxon>Fungi</taxon>
        <taxon>Dikarya</taxon>
        <taxon>Ascomycota</taxon>
        <taxon>Pezizomycotina</taxon>
        <taxon>Eurotiomycetes</taxon>
        <taxon>Eurotiomycetidae</taxon>
        <taxon>Eurotiales</taxon>
        <taxon>Aspergillaceae</taxon>
        <taxon>Aspergillus</taxon>
        <taxon>Aspergillus subgen. Circumdati</taxon>
    </lineage>
</organism>
<dbReference type="AlphaFoldDB" id="A0A4S3J3J9"/>